<dbReference type="InterPro" id="IPR018309">
    <property type="entry name" value="Tscrpt_reg_PadR_C"/>
</dbReference>
<organism evidence="3 4">
    <name type="scientific">Lysinibacillus telephonicus</name>
    <dbReference type="NCBI Taxonomy" id="1714840"/>
    <lineage>
        <taxon>Bacteria</taxon>
        <taxon>Bacillati</taxon>
        <taxon>Bacillota</taxon>
        <taxon>Bacilli</taxon>
        <taxon>Bacillales</taxon>
        <taxon>Bacillaceae</taxon>
        <taxon>Lysinibacillus</taxon>
    </lineage>
</organism>
<evidence type="ECO:0000313" key="4">
    <source>
        <dbReference type="Proteomes" id="UP000276349"/>
    </source>
</evidence>
<gene>
    <name evidence="3" type="ORF">EKG35_10205</name>
</gene>
<dbReference type="Gene3D" id="1.10.10.10">
    <property type="entry name" value="Winged helix-like DNA-binding domain superfamily/Winged helix DNA-binding domain"/>
    <property type="match status" value="1"/>
</dbReference>
<dbReference type="PANTHER" id="PTHR43252">
    <property type="entry name" value="TRANSCRIPTIONAL REGULATOR YQJI"/>
    <property type="match status" value="1"/>
</dbReference>
<accession>A0A431URR7</accession>
<dbReference type="PANTHER" id="PTHR43252:SF6">
    <property type="entry name" value="NEGATIVE TRANSCRIPTION REGULATOR PADR"/>
    <property type="match status" value="1"/>
</dbReference>
<feature type="domain" description="Transcription regulator PadR N-terminal" evidence="1">
    <location>
        <begin position="11"/>
        <end position="84"/>
    </location>
</feature>
<protein>
    <submittedName>
        <fullName evidence="3">PadR family transcriptional regulator</fullName>
    </submittedName>
</protein>
<evidence type="ECO:0000259" key="1">
    <source>
        <dbReference type="Pfam" id="PF03551"/>
    </source>
</evidence>
<dbReference type="Gene3D" id="6.10.140.190">
    <property type="match status" value="1"/>
</dbReference>
<dbReference type="InterPro" id="IPR036390">
    <property type="entry name" value="WH_DNA-bd_sf"/>
</dbReference>
<dbReference type="EMBL" id="RXNR01000024">
    <property type="protein sequence ID" value="RTQ93022.1"/>
    <property type="molecule type" value="Genomic_DNA"/>
</dbReference>
<dbReference type="RefSeq" id="WP_126294353.1">
    <property type="nucleotide sequence ID" value="NZ_CP155468.1"/>
</dbReference>
<dbReference type="OrthoDB" id="9783723at2"/>
<keyword evidence="4" id="KW-1185">Reference proteome</keyword>
<dbReference type="Pfam" id="PF10400">
    <property type="entry name" value="Vir_act_alpha_C"/>
    <property type="match status" value="1"/>
</dbReference>
<feature type="domain" description="Transcription regulator PadR C-terminal" evidence="2">
    <location>
        <begin position="98"/>
        <end position="180"/>
    </location>
</feature>
<comment type="caution">
    <text evidence="3">The sequence shown here is derived from an EMBL/GenBank/DDBJ whole genome shotgun (WGS) entry which is preliminary data.</text>
</comment>
<name>A0A431URR7_9BACI</name>
<dbReference type="Pfam" id="PF03551">
    <property type="entry name" value="PadR"/>
    <property type="match status" value="1"/>
</dbReference>
<dbReference type="InterPro" id="IPR005149">
    <property type="entry name" value="Tscrpt_reg_PadR_N"/>
</dbReference>
<dbReference type="AlphaFoldDB" id="A0A431URR7"/>
<dbReference type="InterPro" id="IPR036388">
    <property type="entry name" value="WH-like_DNA-bd_sf"/>
</dbReference>
<evidence type="ECO:0000259" key="2">
    <source>
        <dbReference type="Pfam" id="PF10400"/>
    </source>
</evidence>
<dbReference type="Proteomes" id="UP000276349">
    <property type="component" value="Unassembled WGS sequence"/>
</dbReference>
<evidence type="ECO:0000313" key="3">
    <source>
        <dbReference type="EMBL" id="RTQ93022.1"/>
    </source>
</evidence>
<sequence>MKNYNDTTYAILGILTTNCRSGYSIKQFIDQSLNHFWKISYGQIYPTLKLIVQEELAEVHTSSSTGKPDKHEYYLTEKGIETLKNWLEKPIEQLPVERNEILLKLFFGRFQSREKTISLLENYKEKLENRYQTYVSIEQAIINYPDNDTDPDSMYWLFTLDYGKRTTRASIEWCEFTLEKFLNKEDS</sequence>
<reference evidence="3 4" key="1">
    <citation type="submission" date="2018-12" db="EMBL/GenBank/DDBJ databases">
        <authorList>
            <person name="Yu L."/>
        </authorList>
    </citation>
    <scope>NUCLEOTIDE SEQUENCE [LARGE SCALE GENOMIC DNA]</scope>
    <source>
        <strain evidence="3 4">S5H2222</strain>
    </source>
</reference>
<dbReference type="SUPFAM" id="SSF46785">
    <property type="entry name" value="Winged helix' DNA-binding domain"/>
    <property type="match status" value="1"/>
</dbReference>
<proteinExistence type="predicted"/>